<dbReference type="Pfam" id="PF00534">
    <property type="entry name" value="Glycos_transf_1"/>
    <property type="match status" value="1"/>
</dbReference>
<dbReference type="OrthoDB" id="10054679at2759"/>
<dbReference type="AlphaFoldDB" id="A0A8B8A077"/>
<keyword evidence="4" id="KW-1185">Reference proteome</keyword>
<dbReference type="InterPro" id="IPR028098">
    <property type="entry name" value="Glyco_trans_4-like_N"/>
</dbReference>
<dbReference type="PANTHER" id="PTHR45947">
    <property type="entry name" value="SULFOQUINOVOSYL TRANSFERASE SQD2"/>
    <property type="match status" value="1"/>
</dbReference>
<dbReference type="RefSeq" id="XP_022109236.1">
    <property type="nucleotide sequence ID" value="XM_022253544.1"/>
</dbReference>
<evidence type="ECO:0000313" key="5">
    <source>
        <dbReference type="RefSeq" id="XP_022109236.1"/>
    </source>
</evidence>
<dbReference type="KEGG" id="aplc:110989276"/>
<evidence type="ECO:0000256" key="1">
    <source>
        <dbReference type="ARBA" id="ARBA00022676"/>
    </source>
</evidence>
<reference evidence="5" key="1">
    <citation type="submission" date="2025-08" db="UniProtKB">
        <authorList>
            <consortium name="RefSeq"/>
        </authorList>
    </citation>
    <scope>IDENTIFICATION</scope>
</reference>
<dbReference type="InterPro" id="IPR050194">
    <property type="entry name" value="Glycosyltransferase_grp1"/>
</dbReference>
<sequence>MISVHGNPLVSDEELGSDGKGGQNIYVREVGKKLTSLNCDVTWLTRSESKAESGVVGLSERLRCRFIVAGPQTHIHRDHLYQYLDEFVAQIHPAAFDVVFTCYWLSAYVGMALGLPHIHASMSLGYMKYRQESMSSIGPTRLRIEKLVGELADVYVCQTHEEMELMQPRNPVYIPCGINEETFQKLDKAEAQEKMGFDSDRLNVLYVGRFAKQKGYNYALEALSCTTIPHTFRLIGDCKSVSSLKRHPSVQLLGSKKPEEVALFMAASDVLIMPSLYEPFGLVAIEAMAAGCCLIVSAVGGLDENVQDGVNGLKVPPGNSAAILAAFEKLWGDKELRERISKTNRQHALKTYSWKSVAAEIKQNLEKILD</sequence>
<dbReference type="InterPro" id="IPR001296">
    <property type="entry name" value="Glyco_trans_1"/>
</dbReference>
<gene>
    <name evidence="5" type="primary">LOC110989276</name>
</gene>
<feature type="domain" description="Glycosyl transferase family 1" evidence="2">
    <location>
        <begin position="188"/>
        <end position="346"/>
    </location>
</feature>
<name>A0A8B8A077_ACAPL</name>
<dbReference type="GO" id="GO:0016757">
    <property type="term" value="F:glycosyltransferase activity"/>
    <property type="evidence" value="ECO:0007669"/>
    <property type="project" value="UniProtKB-KW"/>
</dbReference>
<dbReference type="Gene3D" id="3.40.50.2000">
    <property type="entry name" value="Glycogen Phosphorylase B"/>
    <property type="match status" value="2"/>
</dbReference>
<evidence type="ECO:0000313" key="4">
    <source>
        <dbReference type="Proteomes" id="UP000694845"/>
    </source>
</evidence>
<evidence type="ECO:0000259" key="3">
    <source>
        <dbReference type="Pfam" id="PF13439"/>
    </source>
</evidence>
<dbReference type="GeneID" id="110989276"/>
<dbReference type="PANTHER" id="PTHR45947:SF3">
    <property type="entry name" value="SULFOQUINOVOSYL TRANSFERASE SQD2"/>
    <property type="match status" value="1"/>
</dbReference>
<keyword evidence="1" id="KW-0808">Transferase</keyword>
<dbReference type="OMA" id="GMNVYIV"/>
<organism evidence="4 5">
    <name type="scientific">Acanthaster planci</name>
    <name type="common">Crown-of-thorns starfish</name>
    <dbReference type="NCBI Taxonomy" id="133434"/>
    <lineage>
        <taxon>Eukaryota</taxon>
        <taxon>Metazoa</taxon>
        <taxon>Echinodermata</taxon>
        <taxon>Eleutherozoa</taxon>
        <taxon>Asterozoa</taxon>
        <taxon>Asteroidea</taxon>
        <taxon>Valvatacea</taxon>
        <taxon>Valvatida</taxon>
        <taxon>Acanthasteridae</taxon>
        <taxon>Acanthaster</taxon>
    </lineage>
</organism>
<dbReference type="SUPFAM" id="SSF53756">
    <property type="entry name" value="UDP-Glycosyltransferase/glycogen phosphorylase"/>
    <property type="match status" value="1"/>
</dbReference>
<protein>
    <submittedName>
        <fullName evidence="5">Uncharacterized protein LOC110989276</fullName>
    </submittedName>
</protein>
<feature type="domain" description="Glycosyltransferase subfamily 4-like N-terminal" evidence="3">
    <location>
        <begin position="21"/>
        <end position="181"/>
    </location>
</feature>
<keyword evidence="1" id="KW-0328">Glycosyltransferase</keyword>
<proteinExistence type="predicted"/>
<dbReference type="Pfam" id="PF13439">
    <property type="entry name" value="Glyco_transf_4"/>
    <property type="match status" value="1"/>
</dbReference>
<accession>A0A8B8A077</accession>
<dbReference type="Proteomes" id="UP000694845">
    <property type="component" value="Unplaced"/>
</dbReference>
<evidence type="ECO:0000259" key="2">
    <source>
        <dbReference type="Pfam" id="PF00534"/>
    </source>
</evidence>